<keyword evidence="1" id="KW-0732">Signal</keyword>
<proteinExistence type="predicted"/>
<protein>
    <recommendedName>
        <fullName evidence="4">Secreted protein</fullName>
    </recommendedName>
</protein>
<comment type="caution">
    <text evidence="2">The sequence shown here is derived from an EMBL/GenBank/DDBJ whole genome shotgun (WGS) entry which is preliminary data.</text>
</comment>
<feature type="signal peptide" evidence="1">
    <location>
        <begin position="1"/>
        <end position="23"/>
    </location>
</feature>
<dbReference type="Proteomes" id="UP001066276">
    <property type="component" value="Chromosome 1_2"/>
</dbReference>
<sequence length="74" mass="8066">MMVAGTCAFAFLLRLTGEKAALGATGYDLKRNQMQNSQTQGSLRHSPKCPQIETTLILGPPHINQRPEEATNIV</sequence>
<evidence type="ECO:0008006" key="4">
    <source>
        <dbReference type="Google" id="ProtNLM"/>
    </source>
</evidence>
<gene>
    <name evidence="2" type="ORF">NDU88_002932</name>
</gene>
<evidence type="ECO:0000313" key="3">
    <source>
        <dbReference type="Proteomes" id="UP001066276"/>
    </source>
</evidence>
<keyword evidence="3" id="KW-1185">Reference proteome</keyword>
<organism evidence="2 3">
    <name type="scientific">Pleurodeles waltl</name>
    <name type="common">Iberian ribbed newt</name>
    <dbReference type="NCBI Taxonomy" id="8319"/>
    <lineage>
        <taxon>Eukaryota</taxon>
        <taxon>Metazoa</taxon>
        <taxon>Chordata</taxon>
        <taxon>Craniata</taxon>
        <taxon>Vertebrata</taxon>
        <taxon>Euteleostomi</taxon>
        <taxon>Amphibia</taxon>
        <taxon>Batrachia</taxon>
        <taxon>Caudata</taxon>
        <taxon>Salamandroidea</taxon>
        <taxon>Salamandridae</taxon>
        <taxon>Pleurodelinae</taxon>
        <taxon>Pleurodeles</taxon>
    </lineage>
</organism>
<name>A0AAV7W4K8_PLEWA</name>
<dbReference type="AlphaFoldDB" id="A0AAV7W4K8"/>
<evidence type="ECO:0000256" key="1">
    <source>
        <dbReference type="SAM" id="SignalP"/>
    </source>
</evidence>
<reference evidence="2" key="1">
    <citation type="journal article" date="2022" name="bioRxiv">
        <title>Sequencing and chromosome-scale assembly of the giantPleurodeles waltlgenome.</title>
        <authorList>
            <person name="Brown T."/>
            <person name="Elewa A."/>
            <person name="Iarovenko S."/>
            <person name="Subramanian E."/>
            <person name="Araus A.J."/>
            <person name="Petzold A."/>
            <person name="Susuki M."/>
            <person name="Suzuki K.-i.T."/>
            <person name="Hayashi T."/>
            <person name="Toyoda A."/>
            <person name="Oliveira C."/>
            <person name="Osipova E."/>
            <person name="Leigh N.D."/>
            <person name="Simon A."/>
            <person name="Yun M.H."/>
        </authorList>
    </citation>
    <scope>NUCLEOTIDE SEQUENCE</scope>
    <source>
        <strain evidence="2">20211129_DDA</strain>
        <tissue evidence="2">Liver</tissue>
    </source>
</reference>
<evidence type="ECO:0000313" key="2">
    <source>
        <dbReference type="EMBL" id="KAJ1207541.1"/>
    </source>
</evidence>
<accession>A0AAV7W4K8</accession>
<dbReference type="EMBL" id="JANPWB010000002">
    <property type="protein sequence ID" value="KAJ1207541.1"/>
    <property type="molecule type" value="Genomic_DNA"/>
</dbReference>
<feature type="chain" id="PRO_5044012252" description="Secreted protein" evidence="1">
    <location>
        <begin position="24"/>
        <end position="74"/>
    </location>
</feature>